<feature type="region of interest" description="Disordered" evidence="6">
    <location>
        <begin position="65"/>
        <end position="153"/>
    </location>
</feature>
<keyword evidence="3" id="KW-0378">Hydrolase</keyword>
<feature type="domain" description="PARG catalytic Macro" evidence="8">
    <location>
        <begin position="746"/>
        <end position="894"/>
    </location>
</feature>
<evidence type="ECO:0000256" key="6">
    <source>
        <dbReference type="SAM" id="MobiDB-lite"/>
    </source>
</evidence>
<feature type="binding site" evidence="5">
    <location>
        <position position="794"/>
    </location>
    <ligand>
        <name>substrate</name>
    </ligand>
</feature>
<feature type="compositionally biased region" description="Polar residues" evidence="6">
    <location>
        <begin position="96"/>
        <end position="111"/>
    </location>
</feature>
<dbReference type="GO" id="GO:0005737">
    <property type="term" value="C:cytoplasm"/>
    <property type="evidence" value="ECO:0007669"/>
    <property type="project" value="TreeGrafter"/>
</dbReference>
<dbReference type="PANTHER" id="PTHR12837:SF8">
    <property type="entry name" value="POLY(ADP-RIBOSE) GLYCOHYDROLASE"/>
    <property type="match status" value="1"/>
</dbReference>
<evidence type="ECO:0000256" key="4">
    <source>
        <dbReference type="PIRSR" id="PIRSR607724-1"/>
    </source>
</evidence>
<feature type="compositionally biased region" description="Gly residues" evidence="6">
    <location>
        <begin position="904"/>
        <end position="1222"/>
    </location>
</feature>
<evidence type="ECO:0000313" key="10">
    <source>
        <dbReference type="Proteomes" id="UP000808372"/>
    </source>
</evidence>
<feature type="active site" evidence="4">
    <location>
        <position position="777"/>
    </location>
</feature>
<feature type="signal peptide" evidence="7">
    <location>
        <begin position="1"/>
        <end position="18"/>
    </location>
</feature>
<dbReference type="GO" id="GO:1990966">
    <property type="term" value="P:ATP generation from poly-ADP-D-ribose"/>
    <property type="evidence" value="ECO:0007669"/>
    <property type="project" value="TreeGrafter"/>
</dbReference>
<dbReference type="GO" id="GO:0005975">
    <property type="term" value="P:carbohydrate metabolic process"/>
    <property type="evidence" value="ECO:0007669"/>
    <property type="project" value="InterPro"/>
</dbReference>
<dbReference type="GeneID" id="120042118"/>
<dbReference type="InterPro" id="IPR007724">
    <property type="entry name" value="Poly_GlycHdrlase"/>
</dbReference>
<dbReference type="GO" id="GO:0005634">
    <property type="term" value="C:nucleus"/>
    <property type="evidence" value="ECO:0007669"/>
    <property type="project" value="TreeGrafter"/>
</dbReference>
<comment type="similarity">
    <text evidence="1">Belongs to the poly(ADP-ribose) glycohydrolase family.</text>
</comment>
<feature type="binding site" evidence="5">
    <location>
        <position position="835"/>
    </location>
    <ligand>
        <name>substrate</name>
    </ligand>
</feature>
<keyword evidence="7" id="KW-0732">Signal</keyword>
<feature type="region of interest" description="Disordered" evidence="6">
    <location>
        <begin position="211"/>
        <end position="504"/>
    </location>
</feature>
<protein>
    <recommendedName>
        <fullName evidence="2">poly(ADP-ribose) glycohydrolase</fullName>
        <ecNumber evidence="2">3.2.1.143</ecNumber>
    </recommendedName>
</protein>
<evidence type="ECO:0000259" key="9">
    <source>
        <dbReference type="Pfam" id="PF20811"/>
    </source>
</evidence>
<feature type="domain" description="PARG helical" evidence="9">
    <location>
        <begin position="629"/>
        <end position="739"/>
    </location>
</feature>
<feature type="compositionally biased region" description="Polar residues" evidence="6">
    <location>
        <begin position="118"/>
        <end position="127"/>
    </location>
</feature>
<dbReference type="GO" id="GO:0006282">
    <property type="term" value="P:regulation of DNA repair"/>
    <property type="evidence" value="ECO:0007669"/>
    <property type="project" value="InterPro"/>
</dbReference>
<dbReference type="Pfam" id="PF20811">
    <property type="entry name" value="PARG_cat_N"/>
    <property type="match status" value="1"/>
</dbReference>
<proteinExistence type="inferred from homology"/>
<dbReference type="KEGG" id="snh:120042118"/>
<evidence type="ECO:0000256" key="5">
    <source>
        <dbReference type="PIRSR" id="PIRSR607724-2"/>
    </source>
</evidence>
<name>A0A8U0QGJ7_SALNM</name>
<dbReference type="GO" id="GO:0004649">
    <property type="term" value="F:poly(ADP-ribose) glycohydrolase activity"/>
    <property type="evidence" value="ECO:0007669"/>
    <property type="project" value="UniProtKB-EC"/>
</dbReference>
<feature type="compositionally biased region" description="Polar residues" evidence="6">
    <location>
        <begin position="456"/>
        <end position="466"/>
    </location>
</feature>
<keyword evidence="10" id="KW-1185">Reference proteome</keyword>
<feature type="chain" id="PRO_5035790002" description="poly(ADP-ribose) glycohydrolase" evidence="7">
    <location>
        <begin position="19"/>
        <end position="1235"/>
    </location>
</feature>
<dbReference type="PANTHER" id="PTHR12837">
    <property type="entry name" value="POLY ADP-RIBOSE GLYCOHYDROLASE"/>
    <property type="match status" value="1"/>
</dbReference>
<evidence type="ECO:0000256" key="7">
    <source>
        <dbReference type="SAM" id="SignalP"/>
    </source>
</evidence>
<feature type="active site" evidence="4">
    <location>
        <position position="795"/>
    </location>
</feature>
<feature type="binding site" evidence="5">
    <location>
        <position position="780"/>
    </location>
    <ligand>
        <name>substrate</name>
    </ligand>
</feature>
<dbReference type="AlphaFoldDB" id="A0A8U0QGJ7"/>
<feature type="compositionally biased region" description="Basic and acidic residues" evidence="6">
    <location>
        <begin position="432"/>
        <end position="452"/>
    </location>
</feature>
<dbReference type="InterPro" id="IPR046372">
    <property type="entry name" value="PARG_cat_C"/>
</dbReference>
<dbReference type="Pfam" id="PF05028">
    <property type="entry name" value="PARG_cat_C"/>
    <property type="match status" value="1"/>
</dbReference>
<evidence type="ECO:0000256" key="2">
    <source>
        <dbReference type="ARBA" id="ARBA00012255"/>
    </source>
</evidence>
<feature type="compositionally biased region" description="Low complexity" evidence="6">
    <location>
        <begin position="893"/>
        <end position="903"/>
    </location>
</feature>
<feature type="compositionally biased region" description="Basic and acidic residues" evidence="6">
    <location>
        <begin position="262"/>
        <end position="408"/>
    </location>
</feature>
<evidence type="ECO:0000259" key="8">
    <source>
        <dbReference type="Pfam" id="PF05028"/>
    </source>
</evidence>
<dbReference type="RefSeq" id="XP_038842905.1">
    <property type="nucleotide sequence ID" value="XM_038986977.1"/>
</dbReference>
<reference evidence="11" key="1">
    <citation type="submission" date="2025-08" db="UniProtKB">
        <authorList>
            <consortium name="RefSeq"/>
        </authorList>
    </citation>
    <scope>IDENTIFICATION</scope>
    <source>
        <tissue evidence="11">White muscle</tissue>
    </source>
</reference>
<evidence type="ECO:0000256" key="1">
    <source>
        <dbReference type="ARBA" id="ARBA00009545"/>
    </source>
</evidence>
<feature type="compositionally biased region" description="Polar residues" evidence="6">
    <location>
        <begin position="211"/>
        <end position="223"/>
    </location>
</feature>
<dbReference type="Proteomes" id="UP000808372">
    <property type="component" value="Unplaced"/>
</dbReference>
<sequence length="1235" mass="129071">MFASRMILFTSLLRRGLCVKPFWNHRYQNASAVLLNEVIFMTELSDLEPAKKRLRVEVSLQTPVGSRSPHSLAFKASSKEASLHAMEGQQHGAKATSLSQENNPKSQQNNLDKWLLNLPQSTTSPASDMSEAAEQQLEDVEMVSPDSSESGCSHKYQFMETETEAQTHSSDSEEPVVSSIIGLESIIGMEDEETAPLTPTDSLKDHKPVSQITTDHNPVPQVTTDHRPVSEVSTDHMPVLQVSTDHRPVSQVTTDHNPVSEVTDHRPVSEVSTDHKPVSQVSTDHKPVSQVSTDHKPVSEVSTDHKPVSEVSTDHKPVSEVSTDHKPVSEVSTDHKPVSEVSTDHKPVSEVSTDHKPVSEVSTDHKPVSEVSTDHKPVSEVSTDHKPVSEVSTDHKPVSEVSTDHKPVSEVSTDPKGNSDEQMEETVSQSNKELDKQQDTERSSSSKDKGKITDFFTPSTSAQAPSEKQHRYGDVPREKQRGDRDDVPPPSPPYDSKWLGSPIGDLRRMPQCGRPLPPLRNSPDHHTVMIRTDLLQTGKIPVPYPNKFKDTWDEVHVKMPCSKNNLFPVGNQEVQERWELIQKALNRKFGSSHDVKNAILKYNVAHAKRWDFTALHLFCNKDLDPDVVHLFGSLLPEMVQLALRVSELCSKPIPLLKEGMNHSITLSQVQVASLLANAFFCTFPRRNSRKSEYFNYPDINFYRLFEGSSPKKREKLKTLLCYFRSVIEQKPTGLVTFTRKCLDRPPNWKNSQNQLTKLHITCAGTIEDDGHGMLQVDFANRFVGGGVTGSGLVQEEIRFLINPELIVSRLFTEALLQNECLIITGTEQYSTYTGYADSYLWDGKHQDKTPRDTWQRRCTEIVAMDALMFKNFLEQFHPEKMNRELNKVSSGNSTRWSGGNSTRGSGGNSTRGSGGNSTRGSGGNSTRGSGGNSTRGSGGNSTRGSGGNSTGWSGGNSTGWSGGNSTGWSGGNSTGGSGGNSTGGSGGNSTGGSGGNSTGGSGGNSTGGSGGNSTGGSGGNSTGGSGGNSTGGSGGNSTRGSGGNSTRGSGGNSTGWSGGNSTGWSGGNSTGWSGGNSTGGSGGNSTGGSGGNSTGGSGGNSTGGSGGNSTGGSGGNSTGGSGGNSTGGSGGNSTGGSGGNSTGGSGGKSTGGSGGKSTGGSGGKSTGGSGGNSTGGSGGNSTGGSGGNSTGGSGGNSTGGSGGNSTGGSGGNSTGGSGGNSTGGSWFVVWRKNQN</sequence>
<evidence type="ECO:0000313" key="11">
    <source>
        <dbReference type="RefSeq" id="XP_038842905.1"/>
    </source>
</evidence>
<feature type="active site" evidence="4">
    <location>
        <position position="796"/>
    </location>
</feature>
<feature type="region of interest" description="Disordered" evidence="6">
    <location>
        <begin position="886"/>
        <end position="1235"/>
    </location>
</feature>
<accession>A0A8U0QGJ7</accession>
<gene>
    <name evidence="11" type="primary">LOC120042118</name>
</gene>
<feature type="compositionally biased region" description="Basic and acidic residues" evidence="6">
    <location>
        <begin position="467"/>
        <end position="487"/>
    </location>
</feature>
<dbReference type="EC" id="3.2.1.143" evidence="2"/>
<organism evidence="10 11">
    <name type="scientific">Salvelinus namaycush</name>
    <name type="common">Lake trout</name>
    <name type="synonym">Salmo namaycush</name>
    <dbReference type="NCBI Taxonomy" id="8040"/>
    <lineage>
        <taxon>Eukaryota</taxon>
        <taxon>Metazoa</taxon>
        <taxon>Chordata</taxon>
        <taxon>Craniata</taxon>
        <taxon>Vertebrata</taxon>
        <taxon>Euteleostomi</taxon>
        <taxon>Actinopterygii</taxon>
        <taxon>Neopterygii</taxon>
        <taxon>Teleostei</taxon>
        <taxon>Protacanthopterygii</taxon>
        <taxon>Salmoniformes</taxon>
        <taxon>Salmonidae</taxon>
        <taxon>Salmoninae</taxon>
        <taxon>Salvelinus</taxon>
    </lineage>
</organism>
<dbReference type="InterPro" id="IPR048362">
    <property type="entry name" value="PARG_helical"/>
</dbReference>
<dbReference type="GO" id="GO:0009225">
    <property type="term" value="P:nucleotide-sugar metabolic process"/>
    <property type="evidence" value="ECO:0007669"/>
    <property type="project" value="TreeGrafter"/>
</dbReference>
<evidence type="ECO:0000256" key="3">
    <source>
        <dbReference type="ARBA" id="ARBA00022801"/>
    </source>
</evidence>